<dbReference type="GO" id="GO:0019262">
    <property type="term" value="P:N-acetylneuraminate catabolic process"/>
    <property type="evidence" value="ECO:0007669"/>
    <property type="project" value="TreeGrafter"/>
</dbReference>
<dbReference type="SUPFAM" id="SSF100950">
    <property type="entry name" value="NagB/RpiA/CoA transferase-like"/>
    <property type="match status" value="1"/>
</dbReference>
<dbReference type="Proteomes" id="UP000823399">
    <property type="component" value="Unassembled WGS sequence"/>
</dbReference>
<evidence type="ECO:0008006" key="4">
    <source>
        <dbReference type="Google" id="ProtNLM"/>
    </source>
</evidence>
<comment type="caution">
    <text evidence="2">The sequence shown here is derived from an EMBL/GenBank/DDBJ whole genome shotgun (WGS) entry which is preliminary data.</text>
</comment>
<proteinExistence type="predicted"/>
<dbReference type="Gene3D" id="3.40.50.1360">
    <property type="match status" value="1"/>
</dbReference>
<dbReference type="PANTHER" id="PTHR11280:SF5">
    <property type="entry name" value="GLUCOSAMINE-6-PHOSPHATE ISOMERASE"/>
    <property type="match status" value="1"/>
</dbReference>
<protein>
    <recommendedName>
        <fullName evidence="4">Glucosamine-6-phosphate deaminase</fullName>
    </recommendedName>
</protein>
<reference evidence="2" key="1">
    <citation type="journal article" date="2020" name="New Phytol.">
        <title>Comparative genomics reveals dynamic genome evolution in host specialist ectomycorrhizal fungi.</title>
        <authorList>
            <person name="Lofgren L.A."/>
            <person name="Nguyen N.H."/>
            <person name="Vilgalys R."/>
            <person name="Ruytinx J."/>
            <person name="Liao H.L."/>
            <person name="Branco S."/>
            <person name="Kuo A."/>
            <person name="LaButti K."/>
            <person name="Lipzen A."/>
            <person name="Andreopoulos W."/>
            <person name="Pangilinan J."/>
            <person name="Riley R."/>
            <person name="Hundley H."/>
            <person name="Na H."/>
            <person name="Barry K."/>
            <person name="Grigoriev I.V."/>
            <person name="Stajich J.E."/>
            <person name="Kennedy P.G."/>
        </authorList>
    </citation>
    <scope>NUCLEOTIDE SEQUENCE</scope>
    <source>
        <strain evidence="2">FC423</strain>
    </source>
</reference>
<dbReference type="GO" id="GO:0042802">
    <property type="term" value="F:identical protein binding"/>
    <property type="evidence" value="ECO:0007669"/>
    <property type="project" value="TreeGrafter"/>
</dbReference>
<dbReference type="PANTHER" id="PTHR11280">
    <property type="entry name" value="GLUCOSAMINE-6-PHOSPHATE ISOMERASE"/>
    <property type="match status" value="1"/>
</dbReference>
<keyword evidence="3" id="KW-1185">Reference proteome</keyword>
<organism evidence="2 3">
    <name type="scientific">Suillus discolor</name>
    <dbReference type="NCBI Taxonomy" id="1912936"/>
    <lineage>
        <taxon>Eukaryota</taxon>
        <taxon>Fungi</taxon>
        <taxon>Dikarya</taxon>
        <taxon>Basidiomycota</taxon>
        <taxon>Agaricomycotina</taxon>
        <taxon>Agaricomycetes</taxon>
        <taxon>Agaricomycetidae</taxon>
        <taxon>Boletales</taxon>
        <taxon>Suillineae</taxon>
        <taxon>Suillaceae</taxon>
        <taxon>Suillus</taxon>
    </lineage>
</organism>
<sequence length="183" mass="19896">MSQILITHALRSISPRALPFPCATFPGSTPRVDNTTRDPVAVGDYVPNYIAKRINDFAPTASKPFVLGLPTGSSPIPTYKALINKVQEGMLNQYTRSCVYPFMTPGSIINTVDIPPSQVNLLDGNTEDLVTECNAYESRIKQCGGIELFLGGIDEDGHIAFNEPGMSRFFTSCCPFSHGFSTV</sequence>
<dbReference type="InterPro" id="IPR004547">
    <property type="entry name" value="Glucosamine6P_isomerase"/>
</dbReference>
<dbReference type="GeneID" id="64694352"/>
<accession>A0A9P7ERF0</accession>
<evidence type="ECO:0000313" key="3">
    <source>
        <dbReference type="Proteomes" id="UP000823399"/>
    </source>
</evidence>
<evidence type="ECO:0000256" key="1">
    <source>
        <dbReference type="ARBA" id="ARBA00000644"/>
    </source>
</evidence>
<dbReference type="InterPro" id="IPR037171">
    <property type="entry name" value="NagB/RpiA_transferase-like"/>
</dbReference>
<dbReference type="OrthoDB" id="7663298at2759"/>
<dbReference type="EMBL" id="JABBWM010000145">
    <property type="protein sequence ID" value="KAG2086454.1"/>
    <property type="molecule type" value="Genomic_DNA"/>
</dbReference>
<dbReference type="RefSeq" id="XP_041284915.1">
    <property type="nucleotide sequence ID" value="XM_041432093.1"/>
</dbReference>
<gene>
    <name evidence="2" type="ORF">F5147DRAFT_588524</name>
</gene>
<evidence type="ECO:0000313" key="2">
    <source>
        <dbReference type="EMBL" id="KAG2086454.1"/>
    </source>
</evidence>
<name>A0A9P7ERF0_9AGAM</name>
<comment type="catalytic activity">
    <reaction evidence="1">
        <text>alpha-D-glucosamine 6-phosphate + H2O = beta-D-fructose 6-phosphate + NH4(+)</text>
        <dbReference type="Rhea" id="RHEA:12172"/>
        <dbReference type="ChEBI" id="CHEBI:15377"/>
        <dbReference type="ChEBI" id="CHEBI:28938"/>
        <dbReference type="ChEBI" id="CHEBI:57634"/>
        <dbReference type="ChEBI" id="CHEBI:75989"/>
        <dbReference type="EC" id="3.5.99.6"/>
    </reaction>
</comment>
<dbReference type="GO" id="GO:0005737">
    <property type="term" value="C:cytoplasm"/>
    <property type="evidence" value="ECO:0007669"/>
    <property type="project" value="TreeGrafter"/>
</dbReference>
<dbReference type="AlphaFoldDB" id="A0A9P7ERF0"/>
<dbReference type="GO" id="GO:0004342">
    <property type="term" value="F:glucosamine-6-phosphate deaminase activity"/>
    <property type="evidence" value="ECO:0007669"/>
    <property type="project" value="UniProtKB-EC"/>
</dbReference>
<dbReference type="GO" id="GO:0006043">
    <property type="term" value="P:glucosamine catabolic process"/>
    <property type="evidence" value="ECO:0007669"/>
    <property type="project" value="TreeGrafter"/>
</dbReference>
<dbReference type="GO" id="GO:0006046">
    <property type="term" value="P:N-acetylglucosamine catabolic process"/>
    <property type="evidence" value="ECO:0007669"/>
    <property type="project" value="TreeGrafter"/>
</dbReference>